<keyword evidence="6" id="KW-1185">Reference proteome</keyword>
<evidence type="ECO:0000256" key="1">
    <source>
        <dbReference type="ARBA" id="ARBA00001554"/>
    </source>
</evidence>
<dbReference type="Proteomes" id="UP000432715">
    <property type="component" value="Unassembled WGS sequence"/>
</dbReference>
<proteinExistence type="inferred from homology"/>
<gene>
    <name evidence="5" type="ORF">F8154_08000</name>
</gene>
<dbReference type="AlphaFoldDB" id="A0A6I0FAU0"/>
<reference evidence="5 6" key="1">
    <citation type="submission" date="2019-10" db="EMBL/GenBank/DDBJ databases">
        <title>Alkaliphilus serpentinus sp. nov. and Alkaliphilus pronyensis sp. nov., two novel anaerobic alkaliphilic species isolated from the serpentinized-hosted hydrothermal field of the Prony Bay (New Caledonia).</title>
        <authorList>
            <person name="Postec A."/>
        </authorList>
    </citation>
    <scope>NUCLEOTIDE SEQUENCE [LARGE SCALE GENOMIC DNA]</scope>
    <source>
        <strain evidence="5 6">LacV</strain>
    </source>
</reference>
<dbReference type="SUPFAM" id="SSF55248">
    <property type="entry name" value="PCD-like"/>
    <property type="match status" value="1"/>
</dbReference>
<dbReference type="EC" id="4.2.1.96" evidence="4"/>
<dbReference type="NCBIfam" id="NF002017">
    <property type="entry name" value="PRK00823.1-2"/>
    <property type="match status" value="1"/>
</dbReference>
<dbReference type="GO" id="GO:0008124">
    <property type="term" value="F:4-alpha-hydroxytetrahydrobiopterin dehydratase activity"/>
    <property type="evidence" value="ECO:0007669"/>
    <property type="project" value="UniProtKB-UniRule"/>
</dbReference>
<dbReference type="Pfam" id="PF01329">
    <property type="entry name" value="Pterin_4a"/>
    <property type="match status" value="1"/>
</dbReference>
<evidence type="ECO:0000313" key="6">
    <source>
        <dbReference type="Proteomes" id="UP000432715"/>
    </source>
</evidence>
<evidence type="ECO:0000313" key="5">
    <source>
        <dbReference type="EMBL" id="KAB3534795.1"/>
    </source>
</evidence>
<evidence type="ECO:0000256" key="4">
    <source>
        <dbReference type="HAMAP-Rule" id="MF_00434"/>
    </source>
</evidence>
<dbReference type="HAMAP" id="MF_00434">
    <property type="entry name" value="Pterin_4_alpha"/>
    <property type="match status" value="1"/>
</dbReference>
<dbReference type="EMBL" id="WBZC01000025">
    <property type="protein sequence ID" value="KAB3534795.1"/>
    <property type="molecule type" value="Genomic_DNA"/>
</dbReference>
<name>A0A6I0FAU0_9FIRM</name>
<dbReference type="InterPro" id="IPR036428">
    <property type="entry name" value="PCD_sf"/>
</dbReference>
<comment type="catalytic activity">
    <reaction evidence="1 4">
        <text>(4aS,6R)-4a-hydroxy-L-erythro-5,6,7,8-tetrahydrobiopterin = (6R)-L-erythro-6,7-dihydrobiopterin + H2O</text>
        <dbReference type="Rhea" id="RHEA:11920"/>
        <dbReference type="ChEBI" id="CHEBI:15377"/>
        <dbReference type="ChEBI" id="CHEBI:15642"/>
        <dbReference type="ChEBI" id="CHEBI:43120"/>
        <dbReference type="EC" id="4.2.1.96"/>
    </reaction>
</comment>
<dbReference type="PANTHER" id="PTHR12599:SF0">
    <property type="entry name" value="PTERIN-4-ALPHA-CARBINOLAMINE DEHYDRATASE"/>
    <property type="match status" value="1"/>
</dbReference>
<protein>
    <recommendedName>
        <fullName evidence="4">Putative pterin-4-alpha-carbinolamine dehydratase</fullName>
        <shortName evidence="4">PHS</shortName>
        <ecNumber evidence="4">4.2.1.96</ecNumber>
    </recommendedName>
    <alternativeName>
        <fullName evidence="4">4-alpha-hydroxy-tetrahydropterin dehydratase</fullName>
    </alternativeName>
    <alternativeName>
        <fullName evidence="4">Pterin carbinolamine dehydratase</fullName>
        <shortName evidence="4">PCD</shortName>
    </alternativeName>
</protein>
<dbReference type="PANTHER" id="PTHR12599">
    <property type="entry name" value="PTERIN-4-ALPHA-CARBINOLAMINE DEHYDRATASE"/>
    <property type="match status" value="1"/>
</dbReference>
<dbReference type="OrthoDB" id="9800108at2"/>
<dbReference type="CDD" id="cd00913">
    <property type="entry name" value="PCD_DCoH_subfamily_a"/>
    <property type="match status" value="1"/>
</dbReference>
<comment type="similarity">
    <text evidence="2 4">Belongs to the pterin-4-alpha-carbinolamine dehydratase family.</text>
</comment>
<comment type="caution">
    <text evidence="5">The sequence shown here is derived from an EMBL/GenBank/DDBJ whole genome shotgun (WGS) entry which is preliminary data.</text>
</comment>
<evidence type="ECO:0000256" key="3">
    <source>
        <dbReference type="ARBA" id="ARBA00023239"/>
    </source>
</evidence>
<evidence type="ECO:0000256" key="2">
    <source>
        <dbReference type="ARBA" id="ARBA00006472"/>
    </source>
</evidence>
<sequence>MSKLANQHCIPCSLGTPPLSQEEIKEYYNQLEGGWTVTENNRLEKSYRFRDFTEALKFTNKVAKLAEKEGHHPDIYLSWAKVRITLYTHKINGLSEADFVLAAKIDEL</sequence>
<organism evidence="5 6">
    <name type="scientific">Alkaliphilus pronyensis</name>
    <dbReference type="NCBI Taxonomy" id="1482732"/>
    <lineage>
        <taxon>Bacteria</taxon>
        <taxon>Bacillati</taxon>
        <taxon>Bacillota</taxon>
        <taxon>Clostridia</taxon>
        <taxon>Peptostreptococcales</taxon>
        <taxon>Natronincolaceae</taxon>
        <taxon>Alkaliphilus</taxon>
    </lineage>
</organism>
<dbReference type="RefSeq" id="WP_151861092.1">
    <property type="nucleotide sequence ID" value="NZ_WBZC01000025.1"/>
</dbReference>
<keyword evidence="3 4" id="KW-0456">Lyase</keyword>
<dbReference type="InterPro" id="IPR001533">
    <property type="entry name" value="Pterin_deHydtase"/>
</dbReference>
<accession>A0A6I0FAU0</accession>
<dbReference type="GO" id="GO:0006729">
    <property type="term" value="P:tetrahydrobiopterin biosynthetic process"/>
    <property type="evidence" value="ECO:0007669"/>
    <property type="project" value="InterPro"/>
</dbReference>
<dbReference type="Gene3D" id="3.30.1360.20">
    <property type="entry name" value="Transcriptional coactivator/pterin dehydratase"/>
    <property type="match status" value="1"/>
</dbReference>